<sequence length="77" mass="8704">TSSRAAKILALAISENKQATEEIVQEKNYNINFDDELANASCLETINFFSEINENLLDNIPIVFQLAHNNDDTNYLL</sequence>
<protein>
    <submittedName>
        <fullName evidence="1">Uncharacterized protein</fullName>
    </submittedName>
</protein>
<evidence type="ECO:0000313" key="1">
    <source>
        <dbReference type="EMBL" id="KAL3267136.1"/>
    </source>
</evidence>
<accession>A0ABD2ML69</accession>
<organism evidence="1 2">
    <name type="scientific">Cryptolaemus montrouzieri</name>
    <dbReference type="NCBI Taxonomy" id="559131"/>
    <lineage>
        <taxon>Eukaryota</taxon>
        <taxon>Metazoa</taxon>
        <taxon>Ecdysozoa</taxon>
        <taxon>Arthropoda</taxon>
        <taxon>Hexapoda</taxon>
        <taxon>Insecta</taxon>
        <taxon>Pterygota</taxon>
        <taxon>Neoptera</taxon>
        <taxon>Endopterygota</taxon>
        <taxon>Coleoptera</taxon>
        <taxon>Polyphaga</taxon>
        <taxon>Cucujiformia</taxon>
        <taxon>Coccinelloidea</taxon>
        <taxon>Coccinellidae</taxon>
        <taxon>Scymninae</taxon>
        <taxon>Scymnini</taxon>
        <taxon>Cryptolaemus</taxon>
    </lineage>
</organism>
<dbReference type="AlphaFoldDB" id="A0ABD2ML69"/>
<reference evidence="1 2" key="1">
    <citation type="journal article" date="2021" name="BMC Biol.">
        <title>Horizontally acquired antibacterial genes associated with adaptive radiation of ladybird beetles.</title>
        <authorList>
            <person name="Li H.S."/>
            <person name="Tang X.F."/>
            <person name="Huang Y.H."/>
            <person name="Xu Z.Y."/>
            <person name="Chen M.L."/>
            <person name="Du X.Y."/>
            <person name="Qiu B.Y."/>
            <person name="Chen P.T."/>
            <person name="Zhang W."/>
            <person name="Slipinski A."/>
            <person name="Escalona H.E."/>
            <person name="Waterhouse R.M."/>
            <person name="Zwick A."/>
            <person name="Pang H."/>
        </authorList>
    </citation>
    <scope>NUCLEOTIDE SEQUENCE [LARGE SCALE GENOMIC DNA]</scope>
    <source>
        <strain evidence="1">SYSU2018</strain>
    </source>
</reference>
<name>A0ABD2ML69_9CUCU</name>
<dbReference type="Proteomes" id="UP001516400">
    <property type="component" value="Unassembled WGS sequence"/>
</dbReference>
<gene>
    <name evidence="1" type="ORF">HHI36_011276</name>
</gene>
<evidence type="ECO:0000313" key="2">
    <source>
        <dbReference type="Proteomes" id="UP001516400"/>
    </source>
</evidence>
<comment type="caution">
    <text evidence="1">The sequence shown here is derived from an EMBL/GenBank/DDBJ whole genome shotgun (WGS) entry which is preliminary data.</text>
</comment>
<keyword evidence="2" id="KW-1185">Reference proteome</keyword>
<dbReference type="EMBL" id="JABFTP020000001">
    <property type="protein sequence ID" value="KAL3267136.1"/>
    <property type="molecule type" value="Genomic_DNA"/>
</dbReference>
<proteinExistence type="predicted"/>
<feature type="non-terminal residue" evidence="1">
    <location>
        <position position="1"/>
    </location>
</feature>